<dbReference type="PROSITE" id="PS50033">
    <property type="entry name" value="UBX"/>
    <property type="match status" value="1"/>
</dbReference>
<feature type="region of interest" description="Disordered" evidence="6">
    <location>
        <begin position="136"/>
        <end position="221"/>
    </location>
</feature>
<dbReference type="InterPro" id="IPR001012">
    <property type="entry name" value="UBX_dom"/>
</dbReference>
<dbReference type="GO" id="GO:0006986">
    <property type="term" value="P:response to unfolded protein"/>
    <property type="evidence" value="ECO:0007669"/>
    <property type="project" value="UniProtKB-KW"/>
</dbReference>
<feature type="compositionally biased region" description="Low complexity" evidence="6">
    <location>
        <begin position="367"/>
        <end position="382"/>
    </location>
</feature>
<evidence type="ECO:0000256" key="3">
    <source>
        <dbReference type="ARBA" id="ARBA00038812"/>
    </source>
</evidence>
<dbReference type="Pfam" id="PF23187">
    <property type="entry name" value="UBX7_N"/>
    <property type="match status" value="1"/>
</dbReference>
<protein>
    <recommendedName>
        <fullName evidence="4">UBX domain-containing protein 2</fullName>
    </recommendedName>
</protein>
<evidence type="ECO:0000256" key="4">
    <source>
        <dbReference type="ARBA" id="ARBA00041575"/>
    </source>
</evidence>
<evidence type="ECO:0000259" key="7">
    <source>
        <dbReference type="PROSITE" id="PS50033"/>
    </source>
</evidence>
<dbReference type="Gene3D" id="3.40.30.10">
    <property type="entry name" value="Glutaredoxin"/>
    <property type="match status" value="1"/>
</dbReference>
<evidence type="ECO:0000313" key="8">
    <source>
        <dbReference type="EMBL" id="CAG8377550.1"/>
    </source>
</evidence>
<evidence type="ECO:0000256" key="5">
    <source>
        <dbReference type="ARBA" id="ARBA00046062"/>
    </source>
</evidence>
<dbReference type="OrthoDB" id="2445133at2759"/>
<dbReference type="SUPFAM" id="SSF54236">
    <property type="entry name" value="Ubiquitin-like"/>
    <property type="match status" value="1"/>
</dbReference>
<feature type="domain" description="UBX" evidence="7">
    <location>
        <begin position="242"/>
        <end position="318"/>
    </location>
</feature>
<evidence type="ECO:0000256" key="6">
    <source>
        <dbReference type="SAM" id="MobiDB-lite"/>
    </source>
</evidence>
<feature type="compositionally biased region" description="Polar residues" evidence="6">
    <location>
        <begin position="155"/>
        <end position="172"/>
    </location>
</feature>
<dbReference type="GO" id="GO:0036503">
    <property type="term" value="P:ERAD pathway"/>
    <property type="evidence" value="ECO:0007669"/>
    <property type="project" value="TreeGrafter"/>
</dbReference>
<comment type="caution">
    <text evidence="8">The sequence shown here is derived from an EMBL/GenBank/DDBJ whole genome shotgun (WGS) entry which is preliminary data.</text>
</comment>
<dbReference type="InterPro" id="IPR029071">
    <property type="entry name" value="Ubiquitin-like_domsf"/>
</dbReference>
<evidence type="ECO:0000256" key="2">
    <source>
        <dbReference type="ARBA" id="ARBA00023230"/>
    </source>
</evidence>
<feature type="region of interest" description="Disordered" evidence="6">
    <location>
        <begin position="367"/>
        <end position="425"/>
    </location>
</feature>
<sequence length="425" mass="45392">MTSFYQGSLQEGIATAVSEAKAVTCFVRDDEELSSTWEDAYFGDNEVAQALNAKAVVLRLTAGSQEAGFLASFCPISKFPTVVLIKNGALKEYIGPDISKEDFRSRLIAALDNETTPTPTSESVDNGVPQTSAAATAPLQPTQSSPKVETKANKVAQSAQKPSQAPTKSQKQPAKIPIKDSKPPGSAGSASQNGPKEAKIDKGKAPMGTKKTVPKNTGKAATPILEQQPEPRIPRGPPSEYRLQVRLFDGRSVRTSFAPTQSIKNDVRPWLDQQMEDDNRPYNLKHILNPLPSQTLSVAQESQHLRDLGIGSTANLVMVPVSTYTEAYSTAGSLPVRGISAVYNLASSAAATATGLVGSFLGYGSAASAPETTTPSETTNTTQRSRPSGPNIRTLGDQQDARGNSQLYNGNQLNFEPRKKQDKDK</sequence>
<dbReference type="Proteomes" id="UP001152649">
    <property type="component" value="Unassembled WGS sequence"/>
</dbReference>
<evidence type="ECO:0000256" key="1">
    <source>
        <dbReference type="ARBA" id="ARBA00004406"/>
    </source>
</evidence>
<feature type="compositionally biased region" description="Polar residues" evidence="6">
    <location>
        <begin position="136"/>
        <end position="147"/>
    </location>
</feature>
<dbReference type="InterPro" id="IPR036249">
    <property type="entry name" value="Thioredoxin-like_sf"/>
</dbReference>
<dbReference type="Pfam" id="PF00789">
    <property type="entry name" value="UBX"/>
    <property type="match status" value="1"/>
</dbReference>
<evidence type="ECO:0000313" key="9">
    <source>
        <dbReference type="Proteomes" id="UP001152649"/>
    </source>
</evidence>
<keyword evidence="9" id="KW-1185">Reference proteome</keyword>
<comment type="function">
    <text evidence="5">Involved in endoplasmic reticulum-associated protein degradation (ERAD). Acts as a platform to recruit both UBQLN1 and VCP to the ER during ERAD.</text>
</comment>
<dbReference type="Gene3D" id="3.10.20.90">
    <property type="entry name" value="Phosphatidylinositol 3-kinase Catalytic Subunit, Chain A, domain 1"/>
    <property type="match status" value="1"/>
</dbReference>
<comment type="subunit">
    <text evidence="3">Directly interacts with VCP. Interacts with UBQLN1. Forms a complex with VCP and UBQLN1.</text>
</comment>
<comment type="subcellular location">
    <subcellularLocation>
        <location evidence="1">Endoplasmic reticulum membrane</location>
        <topology evidence="1">Peripheral membrane protein</topology>
    </subcellularLocation>
</comment>
<dbReference type="PANTHER" id="PTHR46424:SF1">
    <property type="entry name" value="UBX DOMAIN-CONTAINING PROTEIN 4"/>
    <property type="match status" value="1"/>
</dbReference>
<feature type="compositionally biased region" description="Basic and acidic residues" evidence="6">
    <location>
        <begin position="416"/>
        <end position="425"/>
    </location>
</feature>
<organism evidence="8 9">
    <name type="scientific">Penicillium salamii</name>
    <dbReference type="NCBI Taxonomy" id="1612424"/>
    <lineage>
        <taxon>Eukaryota</taxon>
        <taxon>Fungi</taxon>
        <taxon>Dikarya</taxon>
        <taxon>Ascomycota</taxon>
        <taxon>Pezizomycotina</taxon>
        <taxon>Eurotiomycetes</taxon>
        <taxon>Eurotiomycetidae</taxon>
        <taxon>Eurotiales</taxon>
        <taxon>Aspergillaceae</taxon>
        <taxon>Penicillium</taxon>
    </lineage>
</organism>
<feature type="compositionally biased region" description="Polar residues" evidence="6">
    <location>
        <begin position="401"/>
        <end position="414"/>
    </location>
</feature>
<dbReference type="AlphaFoldDB" id="A0A9W4J6C9"/>
<name>A0A9W4J6C9_9EURO</name>
<reference evidence="8" key="1">
    <citation type="submission" date="2021-07" db="EMBL/GenBank/DDBJ databases">
        <authorList>
            <person name="Branca A.L. A."/>
        </authorList>
    </citation>
    <scope>NUCLEOTIDE SEQUENCE</scope>
</reference>
<proteinExistence type="predicted"/>
<dbReference type="PANTHER" id="PTHR46424">
    <property type="entry name" value="UBX DOMAIN-CONTAINING PROTEIN 4"/>
    <property type="match status" value="1"/>
</dbReference>
<keyword evidence="2" id="KW-0834">Unfolded protein response</keyword>
<accession>A0A9W4J6C9</accession>
<dbReference type="EMBL" id="CAJVPG010000222">
    <property type="protein sequence ID" value="CAG8377550.1"/>
    <property type="molecule type" value="Genomic_DNA"/>
</dbReference>
<dbReference type="SUPFAM" id="SSF52833">
    <property type="entry name" value="Thioredoxin-like"/>
    <property type="match status" value="1"/>
</dbReference>
<dbReference type="GO" id="GO:0005789">
    <property type="term" value="C:endoplasmic reticulum membrane"/>
    <property type="evidence" value="ECO:0007669"/>
    <property type="project" value="UniProtKB-SubCell"/>
</dbReference>
<gene>
    <name evidence="8" type="ORF">PSALAMII_LOCUS5410</name>
</gene>
<dbReference type="CDD" id="cd01767">
    <property type="entry name" value="UBX"/>
    <property type="match status" value="1"/>
</dbReference>